<dbReference type="EMBL" id="CAMAPE010000060">
    <property type="protein sequence ID" value="CAH9113140.1"/>
    <property type="molecule type" value="Genomic_DNA"/>
</dbReference>
<evidence type="ECO:0000313" key="1">
    <source>
        <dbReference type="EMBL" id="CAH9113140.1"/>
    </source>
</evidence>
<dbReference type="AlphaFoldDB" id="A0A9P0ZS76"/>
<sequence>MKGLRQIVSVSPGETSGSEEIPALARFLFIFFMCQENKSDLKKMQHHVEEASVREVESISPSLHSTPFINIGKLKEDPLKHLRFCTACTLFAGLLCDCRQRRVIG</sequence>
<proteinExistence type="predicted"/>
<organism evidence="1 2">
    <name type="scientific">Cuscuta europaea</name>
    <name type="common">European dodder</name>
    <dbReference type="NCBI Taxonomy" id="41803"/>
    <lineage>
        <taxon>Eukaryota</taxon>
        <taxon>Viridiplantae</taxon>
        <taxon>Streptophyta</taxon>
        <taxon>Embryophyta</taxon>
        <taxon>Tracheophyta</taxon>
        <taxon>Spermatophyta</taxon>
        <taxon>Magnoliopsida</taxon>
        <taxon>eudicotyledons</taxon>
        <taxon>Gunneridae</taxon>
        <taxon>Pentapetalae</taxon>
        <taxon>asterids</taxon>
        <taxon>lamiids</taxon>
        <taxon>Solanales</taxon>
        <taxon>Convolvulaceae</taxon>
        <taxon>Cuscuteae</taxon>
        <taxon>Cuscuta</taxon>
        <taxon>Cuscuta subgen. Cuscuta</taxon>
    </lineage>
</organism>
<evidence type="ECO:0000313" key="2">
    <source>
        <dbReference type="Proteomes" id="UP001152484"/>
    </source>
</evidence>
<name>A0A9P0ZS76_CUSEU</name>
<gene>
    <name evidence="1" type="ORF">CEURO_LOCUS19908</name>
</gene>
<reference evidence="1" key="1">
    <citation type="submission" date="2022-07" db="EMBL/GenBank/DDBJ databases">
        <authorList>
            <person name="Macas J."/>
            <person name="Novak P."/>
            <person name="Neumann P."/>
        </authorList>
    </citation>
    <scope>NUCLEOTIDE SEQUENCE</scope>
</reference>
<dbReference type="Proteomes" id="UP001152484">
    <property type="component" value="Unassembled WGS sequence"/>
</dbReference>
<comment type="caution">
    <text evidence="1">The sequence shown here is derived from an EMBL/GenBank/DDBJ whole genome shotgun (WGS) entry which is preliminary data.</text>
</comment>
<keyword evidence="2" id="KW-1185">Reference proteome</keyword>
<protein>
    <submittedName>
        <fullName evidence="1">Uncharacterized protein</fullName>
    </submittedName>
</protein>
<accession>A0A9P0ZS76</accession>